<accession>A0A3L9M963</accession>
<name>A0A3L9M963_9FLAO</name>
<reference evidence="1 2" key="1">
    <citation type="submission" date="2018-10" db="EMBL/GenBank/DDBJ databases">
        <authorList>
            <person name="Chen X."/>
        </authorList>
    </citation>
    <scope>NUCLEOTIDE SEQUENCE [LARGE SCALE GENOMIC DNA]</scope>
    <source>
        <strain evidence="1 2">YIM 102668</strain>
    </source>
</reference>
<protein>
    <recommendedName>
        <fullName evidence="3">DUF2116 family Zn-ribbon domain-containing protein</fullName>
    </recommendedName>
</protein>
<sequence length="113" mass="13548">MKNCLQCGQRLFGRRDKKFCNDFCRNTFNNQLNKENVEVIRITNNKLKKNHKILRNLIETNKETVTRTELELLGFDFNLVTSFDLNDGKIYRRVYDYVLQQNEDNNLSLKQIQ</sequence>
<organism evidence="1 2">
    <name type="scientific">Faecalibacter macacae</name>
    <dbReference type="NCBI Taxonomy" id="1859289"/>
    <lineage>
        <taxon>Bacteria</taxon>
        <taxon>Pseudomonadati</taxon>
        <taxon>Bacteroidota</taxon>
        <taxon>Flavobacteriia</taxon>
        <taxon>Flavobacteriales</taxon>
        <taxon>Weeksellaceae</taxon>
        <taxon>Faecalibacter</taxon>
    </lineage>
</organism>
<keyword evidence="2" id="KW-1185">Reference proteome</keyword>
<evidence type="ECO:0000313" key="2">
    <source>
        <dbReference type="Proteomes" id="UP000275348"/>
    </source>
</evidence>
<dbReference type="RefSeq" id="WP_121934720.1">
    <property type="nucleotide sequence ID" value="NZ_RDOJ01000009.1"/>
</dbReference>
<proteinExistence type="predicted"/>
<dbReference type="Proteomes" id="UP000275348">
    <property type="component" value="Unassembled WGS sequence"/>
</dbReference>
<evidence type="ECO:0008006" key="3">
    <source>
        <dbReference type="Google" id="ProtNLM"/>
    </source>
</evidence>
<dbReference type="AlphaFoldDB" id="A0A3L9M963"/>
<evidence type="ECO:0000313" key="1">
    <source>
        <dbReference type="EMBL" id="RLZ09767.1"/>
    </source>
</evidence>
<comment type="caution">
    <text evidence="1">The sequence shown here is derived from an EMBL/GenBank/DDBJ whole genome shotgun (WGS) entry which is preliminary data.</text>
</comment>
<dbReference type="EMBL" id="RDOJ01000009">
    <property type="protein sequence ID" value="RLZ09767.1"/>
    <property type="molecule type" value="Genomic_DNA"/>
</dbReference>
<gene>
    <name evidence="1" type="ORF">EAH69_08245</name>
</gene>
<dbReference type="OrthoDB" id="5187906at2"/>